<organism evidence="2 3">
    <name type="scientific">Myceligenerans pegani</name>
    <dbReference type="NCBI Taxonomy" id="2776917"/>
    <lineage>
        <taxon>Bacteria</taxon>
        <taxon>Bacillati</taxon>
        <taxon>Actinomycetota</taxon>
        <taxon>Actinomycetes</taxon>
        <taxon>Micrococcales</taxon>
        <taxon>Promicromonosporaceae</taxon>
        <taxon>Myceligenerans</taxon>
    </lineage>
</organism>
<feature type="domain" description="NAD(P)-binding" evidence="1">
    <location>
        <begin position="7"/>
        <end position="182"/>
    </location>
</feature>
<evidence type="ECO:0000313" key="2">
    <source>
        <dbReference type="EMBL" id="MBE1879046.1"/>
    </source>
</evidence>
<dbReference type="EMBL" id="JADAQT010000113">
    <property type="protein sequence ID" value="MBE1879046.1"/>
    <property type="molecule type" value="Genomic_DNA"/>
</dbReference>
<protein>
    <submittedName>
        <fullName evidence="2">NAD(P)H-binding protein</fullName>
    </submittedName>
</protein>
<evidence type="ECO:0000313" key="3">
    <source>
        <dbReference type="Proteomes" id="UP000625527"/>
    </source>
</evidence>
<dbReference type="InterPro" id="IPR036291">
    <property type="entry name" value="NAD(P)-bd_dom_sf"/>
</dbReference>
<comment type="caution">
    <text evidence="2">The sequence shown here is derived from an EMBL/GenBank/DDBJ whole genome shotgun (WGS) entry which is preliminary data.</text>
</comment>
<sequence>MTFLITGATGNVGGELVAQLIDAGHDVRAYVRNVDKARRQLPETAELAVGDLDDTAALRKAVEGVDGIFFMQAAPVPAQAQNVVDAAKAAGVNRIVVLSSIGTVVHPMPIIGAAIKARDDVLRASGLAVTYLKANTLASNALWWKDSIAAEGKVYDPTEPGLTPPIDSYDLARVAVTVLTEPGHEGHSYILNGPEALSAREQVEILVDVLDREIEFVPVTPEQFAEINISRGTPEPQARGLQNLHELFRAGRSGILSEDVQNLTGIAPRTFRQWAEQHRSEFN</sequence>
<reference evidence="2 3" key="1">
    <citation type="submission" date="2020-10" db="EMBL/GenBank/DDBJ databases">
        <title>Myceligenerans pegani sp. nov., an endophytic actinomycete isolated from Peganum harmala L. in Xinjiang, China.</title>
        <authorList>
            <person name="Xin L."/>
        </authorList>
    </citation>
    <scope>NUCLEOTIDE SEQUENCE [LARGE SCALE GENOMIC DNA]</scope>
    <source>
        <strain evidence="2 3">TRM65318</strain>
    </source>
</reference>
<name>A0ABR9N5W1_9MICO</name>
<dbReference type="Proteomes" id="UP000625527">
    <property type="component" value="Unassembled WGS sequence"/>
</dbReference>
<dbReference type="RefSeq" id="WP_192865586.1">
    <property type="nucleotide sequence ID" value="NZ_JADAQT010000113.1"/>
</dbReference>
<dbReference type="InterPro" id="IPR016040">
    <property type="entry name" value="NAD(P)-bd_dom"/>
</dbReference>
<accession>A0ABR9N5W1</accession>
<dbReference type="PANTHER" id="PTHR43162">
    <property type="match status" value="1"/>
</dbReference>
<dbReference type="PANTHER" id="PTHR43162:SF1">
    <property type="entry name" value="PRESTALK A DIFFERENTIATION PROTEIN A"/>
    <property type="match status" value="1"/>
</dbReference>
<evidence type="ECO:0000259" key="1">
    <source>
        <dbReference type="Pfam" id="PF13460"/>
    </source>
</evidence>
<dbReference type="Gene3D" id="3.90.25.10">
    <property type="entry name" value="UDP-galactose 4-epimerase, domain 1"/>
    <property type="match status" value="1"/>
</dbReference>
<gene>
    <name evidence="2" type="ORF">IHE71_25470</name>
</gene>
<dbReference type="SUPFAM" id="SSF51735">
    <property type="entry name" value="NAD(P)-binding Rossmann-fold domains"/>
    <property type="match status" value="1"/>
</dbReference>
<dbReference type="Gene3D" id="3.40.50.720">
    <property type="entry name" value="NAD(P)-binding Rossmann-like Domain"/>
    <property type="match status" value="1"/>
</dbReference>
<dbReference type="Pfam" id="PF13460">
    <property type="entry name" value="NAD_binding_10"/>
    <property type="match status" value="1"/>
</dbReference>
<keyword evidence="3" id="KW-1185">Reference proteome</keyword>
<dbReference type="InterPro" id="IPR051604">
    <property type="entry name" value="Ergot_Alk_Oxidoreductase"/>
</dbReference>
<proteinExistence type="predicted"/>